<dbReference type="CDD" id="cd03036">
    <property type="entry name" value="ArsC_like"/>
    <property type="match status" value="1"/>
</dbReference>
<dbReference type="AlphaFoldDB" id="A0A133ZXF7"/>
<name>A0A133ZXF7_9FUSO</name>
<keyword evidence="3" id="KW-1185">Reference proteome</keyword>
<dbReference type="InterPro" id="IPR006660">
    <property type="entry name" value="Arsenate_reductase-like"/>
</dbReference>
<reference evidence="3" key="1">
    <citation type="submission" date="2016-01" db="EMBL/GenBank/DDBJ databases">
        <authorList>
            <person name="Mitreva M."/>
            <person name="Pepin K.H."/>
            <person name="Mihindukulasuriya K.A."/>
            <person name="Fulton R."/>
            <person name="Fronick C."/>
            <person name="O'Laughlin M."/>
            <person name="Miner T."/>
            <person name="Herter B."/>
            <person name="Rosa B.A."/>
            <person name="Cordes M."/>
            <person name="Tomlinson C."/>
            <person name="Wollam A."/>
            <person name="Palsikar V.B."/>
            <person name="Mardis E.R."/>
            <person name="Wilson R.K."/>
        </authorList>
    </citation>
    <scope>NUCLEOTIDE SEQUENCE [LARGE SCALE GENOMIC DNA]</scope>
    <source>
        <strain evidence="3">KA00185</strain>
    </source>
</reference>
<dbReference type="PANTHER" id="PTHR30041">
    <property type="entry name" value="ARSENATE REDUCTASE"/>
    <property type="match status" value="1"/>
</dbReference>
<protein>
    <submittedName>
        <fullName evidence="2">Transcriptional regulator, Spx/MgsR family</fullName>
    </submittedName>
</protein>
<comment type="caution">
    <text evidence="2">The sequence shown here is derived from an EMBL/GenBank/DDBJ whole genome shotgun (WGS) entry which is preliminary data.</text>
</comment>
<gene>
    <name evidence="2" type="ORF">HMPREF3180_02074</name>
</gene>
<dbReference type="NCBIfam" id="TIGR01617">
    <property type="entry name" value="arsC_related"/>
    <property type="match status" value="1"/>
</dbReference>
<dbReference type="Pfam" id="PF03960">
    <property type="entry name" value="ArsC"/>
    <property type="match status" value="1"/>
</dbReference>
<dbReference type="EMBL" id="LSDD01000160">
    <property type="protein sequence ID" value="KXB60122.1"/>
    <property type="molecule type" value="Genomic_DNA"/>
</dbReference>
<proteinExistence type="inferred from homology"/>
<evidence type="ECO:0000313" key="2">
    <source>
        <dbReference type="EMBL" id="KXB60122.1"/>
    </source>
</evidence>
<accession>A0A133ZXF7</accession>
<dbReference type="Gene3D" id="3.40.30.10">
    <property type="entry name" value="Glutaredoxin"/>
    <property type="match status" value="1"/>
</dbReference>
<dbReference type="PANTHER" id="PTHR30041:SF8">
    <property type="entry name" value="PROTEIN YFFB"/>
    <property type="match status" value="1"/>
</dbReference>
<dbReference type="Proteomes" id="UP000070483">
    <property type="component" value="Unassembled WGS sequence"/>
</dbReference>
<dbReference type="PATRIC" id="fig|157687.3.peg.2076"/>
<organism evidence="2 3">
    <name type="scientific">Leptotrichia wadei</name>
    <dbReference type="NCBI Taxonomy" id="157687"/>
    <lineage>
        <taxon>Bacteria</taxon>
        <taxon>Fusobacteriati</taxon>
        <taxon>Fusobacteriota</taxon>
        <taxon>Fusobacteriia</taxon>
        <taxon>Fusobacteriales</taxon>
        <taxon>Leptotrichiaceae</taxon>
        <taxon>Leptotrichia</taxon>
    </lineage>
</organism>
<evidence type="ECO:0000313" key="3">
    <source>
        <dbReference type="Proteomes" id="UP000070483"/>
    </source>
</evidence>
<dbReference type="STRING" id="157687.HMPREF3180_02074"/>
<dbReference type="PROSITE" id="PS51353">
    <property type="entry name" value="ARSC"/>
    <property type="match status" value="1"/>
</dbReference>
<sequence>MKGSKKMNKLYCYPRCTTCKKAVKWLEENGIDYEYKHIVEETPSKEDIKKYYKESGLPLKRFFNTSGNVYKELNLKEKLAEMSEDEQFELLASNGMVLKRPLLVGKDFVLVGFKEAEWIEKLK</sequence>
<comment type="similarity">
    <text evidence="1">Belongs to the ArsC family.</text>
</comment>
<dbReference type="InterPro" id="IPR006504">
    <property type="entry name" value="Tscrpt_reg_Spx/MgsR"/>
</dbReference>
<dbReference type="InterPro" id="IPR036249">
    <property type="entry name" value="Thioredoxin-like_sf"/>
</dbReference>
<evidence type="ECO:0000256" key="1">
    <source>
        <dbReference type="PROSITE-ProRule" id="PRU01282"/>
    </source>
</evidence>
<dbReference type="SUPFAM" id="SSF52833">
    <property type="entry name" value="Thioredoxin-like"/>
    <property type="match status" value="1"/>
</dbReference>